<proteinExistence type="predicted"/>
<dbReference type="GO" id="GO:0016765">
    <property type="term" value="F:transferase activity, transferring alkyl or aryl (other than methyl) groups"/>
    <property type="evidence" value="ECO:0007669"/>
    <property type="project" value="InterPro"/>
</dbReference>
<name>A0AAW9HVB9_9ACTO</name>
<feature type="non-terminal residue" evidence="1">
    <location>
        <position position="85"/>
    </location>
</feature>
<gene>
    <name evidence="1" type="ORF">R6G80_08330</name>
</gene>
<dbReference type="AlphaFoldDB" id="A0AAW9HVB9"/>
<reference evidence="1" key="1">
    <citation type="submission" date="2023-10" db="EMBL/GenBank/DDBJ databases">
        <title>Whole Genome based description of the genera Actinobaculum and Actinotignum reveals a complex phylogenetic relationship within the species included in the genus Actinotignum.</title>
        <authorList>
            <person name="Jensen C.S."/>
            <person name="Dargis R."/>
            <person name="Kemp M."/>
            <person name="Christensen J.J."/>
        </authorList>
    </citation>
    <scope>NUCLEOTIDE SEQUENCE</scope>
    <source>
        <strain evidence="1">SLA_B511</strain>
    </source>
</reference>
<comment type="caution">
    <text evidence="1">The sequence shown here is derived from an EMBL/GenBank/DDBJ whole genome shotgun (WGS) entry which is preliminary data.</text>
</comment>
<dbReference type="InterPro" id="IPR036968">
    <property type="entry name" value="Enolpyruvate_Tfrase_sf"/>
</dbReference>
<feature type="non-terminal residue" evidence="1">
    <location>
        <position position="1"/>
    </location>
</feature>
<dbReference type="InterPro" id="IPR013792">
    <property type="entry name" value="RNA3'P_cycl/enolpyr_Trfase_a/b"/>
</dbReference>
<dbReference type="EMBL" id="JAWNGC010000069">
    <property type="protein sequence ID" value="MDY5155713.1"/>
    <property type="molecule type" value="Genomic_DNA"/>
</dbReference>
<dbReference type="Gene3D" id="3.65.10.10">
    <property type="entry name" value="Enolpyruvate transferase domain"/>
    <property type="match status" value="1"/>
</dbReference>
<protein>
    <submittedName>
        <fullName evidence="1">UDP-N-acetylglucosamine 1-carboxyvinyltransferase</fullName>
    </submittedName>
</protein>
<evidence type="ECO:0000313" key="2">
    <source>
        <dbReference type="Proteomes" id="UP001281731"/>
    </source>
</evidence>
<sequence>DMGANIQTYRECLGGHECRFGQRNFYHSAVIQGPTPLRATDIVVPDLRGGFSHLIAALAAEGESRVSGVDIIDRGYEKFLDKLQA</sequence>
<dbReference type="PANTHER" id="PTHR43783">
    <property type="entry name" value="UDP-N-ACETYLGLUCOSAMINE 1-CARBOXYVINYLTRANSFERASE"/>
    <property type="match status" value="1"/>
</dbReference>
<evidence type="ECO:0000313" key="1">
    <source>
        <dbReference type="EMBL" id="MDY5155713.1"/>
    </source>
</evidence>
<dbReference type="InterPro" id="IPR050068">
    <property type="entry name" value="MurA_subfamily"/>
</dbReference>
<dbReference type="PANTHER" id="PTHR43783:SF1">
    <property type="entry name" value="UDP-N-ACETYLGLUCOSAMINE 1-CARBOXYVINYLTRANSFERASE"/>
    <property type="match status" value="1"/>
</dbReference>
<accession>A0AAW9HVB9</accession>
<dbReference type="Proteomes" id="UP001281731">
    <property type="component" value="Unassembled WGS sequence"/>
</dbReference>
<dbReference type="SUPFAM" id="SSF55205">
    <property type="entry name" value="EPT/RTPC-like"/>
    <property type="match status" value="1"/>
</dbReference>
<organism evidence="1 2">
    <name type="scientific">Actinotignum urinale</name>
    <dbReference type="NCBI Taxonomy" id="190146"/>
    <lineage>
        <taxon>Bacteria</taxon>
        <taxon>Bacillati</taxon>
        <taxon>Actinomycetota</taxon>
        <taxon>Actinomycetes</taxon>
        <taxon>Actinomycetales</taxon>
        <taxon>Actinomycetaceae</taxon>
        <taxon>Actinotignum</taxon>
    </lineage>
</organism>